<dbReference type="GO" id="GO:0022857">
    <property type="term" value="F:transmembrane transporter activity"/>
    <property type="evidence" value="ECO:0007669"/>
    <property type="project" value="InterPro"/>
</dbReference>
<evidence type="ECO:0000256" key="5">
    <source>
        <dbReference type="ARBA" id="ARBA00023136"/>
    </source>
</evidence>
<dbReference type="InterPro" id="IPR036259">
    <property type="entry name" value="MFS_trans_sf"/>
</dbReference>
<feature type="region of interest" description="Disordered" evidence="6">
    <location>
        <begin position="89"/>
        <end position="110"/>
    </location>
</feature>
<sequence length="110" mass="12190">MKQKYIKPTGMVAFTAYMQMFVPLSIDLYLPALPKMAEVFSASEFLVNLTLAGFFLVFAVGIILFGPLADKYGRRKVLLAAPYIATCPSRPSSTSMNSTSRRRRTASIMP</sequence>
<dbReference type="PANTHER" id="PTHR23502">
    <property type="entry name" value="MAJOR FACILITATOR SUPERFAMILY"/>
    <property type="match status" value="1"/>
</dbReference>
<dbReference type="RefSeq" id="WP_055162155.1">
    <property type="nucleotide sequence ID" value="NZ_CABIWZ010000012.1"/>
</dbReference>
<evidence type="ECO:0000256" key="3">
    <source>
        <dbReference type="ARBA" id="ARBA00022692"/>
    </source>
</evidence>
<dbReference type="Pfam" id="PF07690">
    <property type="entry name" value="MFS_1"/>
    <property type="match status" value="1"/>
</dbReference>
<dbReference type="PROSITE" id="PS50850">
    <property type="entry name" value="MFS"/>
    <property type="match status" value="1"/>
</dbReference>
<feature type="transmembrane region" description="Helical" evidence="7">
    <location>
        <begin position="45"/>
        <end position="66"/>
    </location>
</feature>
<dbReference type="OrthoDB" id="9800416at2"/>
<dbReference type="STRING" id="187979.ERS852385_01675"/>
<evidence type="ECO:0000256" key="7">
    <source>
        <dbReference type="SAM" id="Phobius"/>
    </source>
</evidence>
<reference evidence="9 10" key="1">
    <citation type="submission" date="2015-09" db="EMBL/GenBank/DDBJ databases">
        <authorList>
            <consortium name="Pathogen Informatics"/>
        </authorList>
    </citation>
    <scope>NUCLEOTIDE SEQUENCE [LARGE SCALE GENOMIC DNA]</scope>
    <source>
        <strain evidence="9 10">2789STDY5608828</strain>
    </source>
</reference>
<accession>A0A174AV32</accession>
<feature type="transmembrane region" description="Helical" evidence="7">
    <location>
        <begin position="12"/>
        <end position="33"/>
    </location>
</feature>
<evidence type="ECO:0000313" key="9">
    <source>
        <dbReference type="EMBL" id="CUN91265.1"/>
    </source>
</evidence>
<evidence type="ECO:0000256" key="2">
    <source>
        <dbReference type="ARBA" id="ARBA00022448"/>
    </source>
</evidence>
<evidence type="ECO:0000313" key="10">
    <source>
        <dbReference type="Proteomes" id="UP000095546"/>
    </source>
</evidence>
<dbReference type="Gene3D" id="1.20.1720.10">
    <property type="entry name" value="Multidrug resistance protein D"/>
    <property type="match status" value="1"/>
</dbReference>
<dbReference type="Proteomes" id="UP000095546">
    <property type="component" value="Unassembled WGS sequence"/>
</dbReference>
<dbReference type="InterPro" id="IPR011701">
    <property type="entry name" value="MFS"/>
</dbReference>
<keyword evidence="10" id="KW-1185">Reference proteome</keyword>
<evidence type="ECO:0000256" key="4">
    <source>
        <dbReference type="ARBA" id="ARBA00022989"/>
    </source>
</evidence>
<gene>
    <name evidence="9" type="primary">bcr_2</name>
    <name evidence="9" type="ORF">ERS852385_01675</name>
</gene>
<dbReference type="GO" id="GO:0005886">
    <property type="term" value="C:plasma membrane"/>
    <property type="evidence" value="ECO:0007669"/>
    <property type="project" value="UniProtKB-SubCell"/>
</dbReference>
<evidence type="ECO:0000256" key="6">
    <source>
        <dbReference type="SAM" id="MobiDB-lite"/>
    </source>
</evidence>
<comment type="subcellular location">
    <subcellularLocation>
        <location evidence="1">Cell membrane</location>
        <topology evidence="1">Multi-pass membrane protein</topology>
    </subcellularLocation>
</comment>
<feature type="domain" description="Major facilitator superfamily (MFS) profile" evidence="8">
    <location>
        <begin position="11"/>
        <end position="110"/>
    </location>
</feature>
<dbReference type="SUPFAM" id="SSF103473">
    <property type="entry name" value="MFS general substrate transporter"/>
    <property type="match status" value="1"/>
</dbReference>
<organism evidence="9 10">
    <name type="scientific">Mitsuokella jalaludinii</name>
    <dbReference type="NCBI Taxonomy" id="187979"/>
    <lineage>
        <taxon>Bacteria</taxon>
        <taxon>Bacillati</taxon>
        <taxon>Bacillota</taxon>
        <taxon>Negativicutes</taxon>
        <taxon>Selenomonadales</taxon>
        <taxon>Selenomonadaceae</taxon>
        <taxon>Mitsuokella</taxon>
    </lineage>
</organism>
<feature type="compositionally biased region" description="Basic residues" evidence="6">
    <location>
        <begin position="100"/>
        <end position="110"/>
    </location>
</feature>
<dbReference type="InterPro" id="IPR020846">
    <property type="entry name" value="MFS_dom"/>
</dbReference>
<protein>
    <submittedName>
        <fullName evidence="9">Sulfonamide resistance protein</fullName>
    </submittedName>
</protein>
<evidence type="ECO:0000259" key="8">
    <source>
        <dbReference type="PROSITE" id="PS50850"/>
    </source>
</evidence>
<dbReference type="EMBL" id="CYYU01000012">
    <property type="protein sequence ID" value="CUN91265.1"/>
    <property type="molecule type" value="Genomic_DNA"/>
</dbReference>
<keyword evidence="3 7" id="KW-0812">Transmembrane</keyword>
<keyword evidence="2" id="KW-0813">Transport</keyword>
<proteinExistence type="predicted"/>
<feature type="compositionally biased region" description="Low complexity" evidence="6">
    <location>
        <begin position="89"/>
        <end position="99"/>
    </location>
</feature>
<dbReference type="AlphaFoldDB" id="A0A174AV32"/>
<dbReference type="PANTHER" id="PTHR23502:SF132">
    <property type="entry name" value="POLYAMINE TRANSPORTER 2-RELATED"/>
    <property type="match status" value="1"/>
</dbReference>
<keyword evidence="4 7" id="KW-1133">Transmembrane helix</keyword>
<keyword evidence="5 7" id="KW-0472">Membrane</keyword>
<name>A0A174AV32_9FIRM</name>
<evidence type="ECO:0000256" key="1">
    <source>
        <dbReference type="ARBA" id="ARBA00004651"/>
    </source>
</evidence>